<dbReference type="PANTHER" id="PTHR43806:SF11">
    <property type="entry name" value="CEREVISIN-RELATED"/>
    <property type="match status" value="1"/>
</dbReference>
<evidence type="ECO:0000259" key="7">
    <source>
        <dbReference type="Pfam" id="PF00082"/>
    </source>
</evidence>
<dbReference type="PANTHER" id="PTHR43806">
    <property type="entry name" value="PEPTIDASE S8"/>
    <property type="match status" value="1"/>
</dbReference>
<evidence type="ECO:0000313" key="8">
    <source>
        <dbReference type="EMBL" id="XDP44832.1"/>
    </source>
</evidence>
<name>A0AB39L3X3_9MICC</name>
<dbReference type="SUPFAM" id="SSF52743">
    <property type="entry name" value="Subtilisin-like"/>
    <property type="match status" value="1"/>
</dbReference>
<comment type="similarity">
    <text evidence="1 5">Belongs to the peptidase S8 family.</text>
</comment>
<dbReference type="Pfam" id="PF00082">
    <property type="entry name" value="Peptidase_S8"/>
    <property type="match status" value="1"/>
</dbReference>
<accession>A0AB39L3X3</accession>
<dbReference type="AlphaFoldDB" id="A0AB39L3X3"/>
<protein>
    <submittedName>
        <fullName evidence="8">S8 family serine peptidase</fullName>
    </submittedName>
</protein>
<feature type="signal peptide" evidence="6">
    <location>
        <begin position="1"/>
        <end position="20"/>
    </location>
</feature>
<gene>
    <name evidence="8" type="ORF">AB5L97_16415</name>
</gene>
<evidence type="ECO:0000256" key="2">
    <source>
        <dbReference type="ARBA" id="ARBA00022670"/>
    </source>
</evidence>
<dbReference type="PROSITE" id="PS51892">
    <property type="entry name" value="SUBTILASE"/>
    <property type="match status" value="1"/>
</dbReference>
<keyword evidence="2" id="KW-0645">Protease</keyword>
<dbReference type="PROSITE" id="PS00138">
    <property type="entry name" value="SUBTILASE_SER"/>
    <property type="match status" value="1"/>
</dbReference>
<keyword evidence="4" id="KW-0720">Serine protease</keyword>
<dbReference type="InterPro" id="IPR000209">
    <property type="entry name" value="Peptidase_S8/S53_dom"/>
</dbReference>
<sequence>MKKTILASIAAAIIAVSPLAAVPAASARDQPPSHVAGQILVKFSDNRASAGVLREHGLSDGPNIGSTGARLITVPAGIVAAIADNSIGVAGVCPGCVILNGKVLDDSGSGSSSAIARGIDWAVANGAKVINMSLAMRFSSLTLETAVNNAWNHGVVIVAAAGNSGSQAKMYPAAYTNVIAVAATDNNDAKASFSTYGAKWVDLAAPGVSVYSTFPNHPFALQTTYNRSLDYDIGSGTSMASPIVAATVALAWNAHPAYTNADVRAHVESTADKIAGTGSYWANGRVNANGAVH</sequence>
<comment type="caution">
    <text evidence="5">Lacks conserved residue(s) required for the propagation of feature annotation.</text>
</comment>
<keyword evidence="3" id="KW-0378">Hydrolase</keyword>
<evidence type="ECO:0000256" key="5">
    <source>
        <dbReference type="PROSITE-ProRule" id="PRU01240"/>
    </source>
</evidence>
<evidence type="ECO:0000256" key="6">
    <source>
        <dbReference type="SAM" id="SignalP"/>
    </source>
</evidence>
<evidence type="ECO:0000256" key="1">
    <source>
        <dbReference type="ARBA" id="ARBA00011073"/>
    </source>
</evidence>
<dbReference type="EMBL" id="CP163302">
    <property type="protein sequence ID" value="XDP44832.1"/>
    <property type="molecule type" value="Genomic_DNA"/>
</dbReference>
<evidence type="ECO:0000256" key="3">
    <source>
        <dbReference type="ARBA" id="ARBA00022801"/>
    </source>
</evidence>
<evidence type="ECO:0000256" key="4">
    <source>
        <dbReference type="ARBA" id="ARBA00022825"/>
    </source>
</evidence>
<dbReference type="InterPro" id="IPR023828">
    <property type="entry name" value="Peptidase_S8_Ser-AS"/>
</dbReference>
<dbReference type="GO" id="GO:0006508">
    <property type="term" value="P:proteolysis"/>
    <property type="evidence" value="ECO:0007669"/>
    <property type="project" value="UniProtKB-KW"/>
</dbReference>
<proteinExistence type="inferred from homology"/>
<dbReference type="InterPro" id="IPR050131">
    <property type="entry name" value="Peptidase_S8_subtilisin-like"/>
</dbReference>
<dbReference type="Gene3D" id="3.40.50.200">
    <property type="entry name" value="Peptidase S8/S53 domain"/>
    <property type="match status" value="1"/>
</dbReference>
<dbReference type="RefSeq" id="WP_369045448.1">
    <property type="nucleotide sequence ID" value="NZ_CP163302.1"/>
</dbReference>
<feature type="chain" id="PRO_5044205558" evidence="6">
    <location>
        <begin position="21"/>
        <end position="293"/>
    </location>
</feature>
<dbReference type="KEGG" id="spue:AB5L97_16415"/>
<feature type="domain" description="Peptidase S8/S53" evidence="7">
    <location>
        <begin position="76"/>
        <end position="275"/>
    </location>
</feature>
<reference evidence="8" key="1">
    <citation type="submission" date="2024-07" db="EMBL/GenBank/DDBJ databases">
        <authorList>
            <person name="fu j."/>
        </authorList>
    </citation>
    <scope>NUCLEOTIDE SEQUENCE</scope>
    <source>
        <strain evidence="8">P10A9</strain>
    </source>
</reference>
<keyword evidence="6" id="KW-0732">Signal</keyword>
<dbReference type="GO" id="GO:0004252">
    <property type="term" value="F:serine-type endopeptidase activity"/>
    <property type="evidence" value="ECO:0007669"/>
    <property type="project" value="InterPro"/>
</dbReference>
<organism evidence="8">
    <name type="scientific">Sinomonas puerhi</name>
    <dbReference type="NCBI Taxonomy" id="3238584"/>
    <lineage>
        <taxon>Bacteria</taxon>
        <taxon>Bacillati</taxon>
        <taxon>Actinomycetota</taxon>
        <taxon>Actinomycetes</taxon>
        <taxon>Micrococcales</taxon>
        <taxon>Micrococcaceae</taxon>
        <taxon>Sinomonas</taxon>
    </lineage>
</organism>
<dbReference type="InterPro" id="IPR036852">
    <property type="entry name" value="Peptidase_S8/S53_dom_sf"/>
</dbReference>